<keyword evidence="2" id="KW-1185">Reference proteome</keyword>
<comment type="caution">
    <text evidence="1">The sequence shown here is derived from an EMBL/GenBank/DDBJ whole genome shotgun (WGS) entry which is preliminary data.</text>
</comment>
<proteinExistence type="predicted"/>
<protein>
    <submittedName>
        <fullName evidence="1">Tectonin beta-propeller</fullName>
    </submittedName>
</protein>
<dbReference type="AlphaFoldDB" id="A0A9W9Z302"/>
<accession>A0A9W9Z302</accession>
<evidence type="ECO:0000313" key="2">
    <source>
        <dbReference type="Proteomes" id="UP001163046"/>
    </source>
</evidence>
<dbReference type="EMBL" id="MU826828">
    <property type="protein sequence ID" value="KAJ7374251.1"/>
    <property type="molecule type" value="Genomic_DNA"/>
</dbReference>
<evidence type="ECO:0000313" key="1">
    <source>
        <dbReference type="EMBL" id="KAJ7374251.1"/>
    </source>
</evidence>
<organism evidence="1 2">
    <name type="scientific">Desmophyllum pertusum</name>
    <dbReference type="NCBI Taxonomy" id="174260"/>
    <lineage>
        <taxon>Eukaryota</taxon>
        <taxon>Metazoa</taxon>
        <taxon>Cnidaria</taxon>
        <taxon>Anthozoa</taxon>
        <taxon>Hexacorallia</taxon>
        <taxon>Scleractinia</taxon>
        <taxon>Caryophylliina</taxon>
        <taxon>Caryophylliidae</taxon>
        <taxon>Desmophyllum</taxon>
    </lineage>
</organism>
<sequence length="122" mass="13805">MEKTQDFLIGRDIVLAELEPLSGLLSSLPHKVQFGPRILMGHVWEKTREHGVKNLFHSLRERAQDNFKSSTIEYTCVDVSFDAIVLGTSLGIIFLYDRTCKRLSRLPSEPQTLHVSGAHNSQ</sequence>
<dbReference type="Proteomes" id="UP001163046">
    <property type="component" value="Unassembled WGS sequence"/>
</dbReference>
<gene>
    <name evidence="1" type="primary">TECPR2_1</name>
    <name evidence="1" type="ORF">OS493_007330</name>
</gene>
<reference evidence="1" key="1">
    <citation type="submission" date="2023-01" db="EMBL/GenBank/DDBJ databases">
        <title>Genome assembly of the deep-sea coral Lophelia pertusa.</title>
        <authorList>
            <person name="Herrera S."/>
            <person name="Cordes E."/>
        </authorList>
    </citation>
    <scope>NUCLEOTIDE SEQUENCE</scope>
    <source>
        <strain evidence="1">USNM1676648</strain>
        <tissue evidence="1">Polyp</tissue>
    </source>
</reference>
<name>A0A9W9Z302_9CNID</name>
<dbReference type="OrthoDB" id="9930272at2759"/>